<sequence length="205" mass="21853">MSPVGRGSPQCGRLLLGQRVDPPVVQDDLAAVRPDDSVKLVVREEETAALEKWLVAQARPVVASELARTEVVRAVRVAGPQAVSRAKALLARLRTLPVDTPLLDSAADIGPPRLRTLDALHLCAEQVLERALDWFVTYDTRLLAAAEEAGLPIAAPGSGRAGLEKAGQPVSPMKAARQAMLCSNSSARCVITLSNWPKSSKLTMP</sequence>
<evidence type="ECO:0000313" key="6">
    <source>
        <dbReference type="EMBL" id="MBP2702665.1"/>
    </source>
</evidence>
<dbReference type="GO" id="GO:0016787">
    <property type="term" value="F:hydrolase activity"/>
    <property type="evidence" value="ECO:0007669"/>
    <property type="project" value="UniProtKB-KW"/>
</dbReference>
<proteinExistence type="predicted"/>
<dbReference type="InterPro" id="IPR029060">
    <property type="entry name" value="PIN-like_dom_sf"/>
</dbReference>
<dbReference type="EMBL" id="JAFCNB010000001">
    <property type="protein sequence ID" value="MBP2702665.1"/>
    <property type="molecule type" value="Genomic_DNA"/>
</dbReference>
<dbReference type="CDD" id="cd09874">
    <property type="entry name" value="PIN_MT3492-like"/>
    <property type="match status" value="1"/>
</dbReference>
<dbReference type="Proteomes" id="UP000674234">
    <property type="component" value="Unassembled WGS sequence"/>
</dbReference>
<evidence type="ECO:0000256" key="4">
    <source>
        <dbReference type="ARBA" id="ARBA00022842"/>
    </source>
</evidence>
<name>A0A940WBY0_9ACTN</name>
<dbReference type="AlphaFoldDB" id="A0A940WBY0"/>
<keyword evidence="1" id="KW-0540">Nuclease</keyword>
<reference evidence="6" key="1">
    <citation type="submission" date="2021-02" db="EMBL/GenBank/DDBJ databases">
        <title>Draft genome sequence of Microbispora sp. RL4-1S isolated from rice leaves in Thailand.</title>
        <authorList>
            <person name="Muangham S."/>
            <person name="Duangmal K."/>
        </authorList>
    </citation>
    <scope>NUCLEOTIDE SEQUENCE</scope>
    <source>
        <strain evidence="6">RL4-1S</strain>
    </source>
</reference>
<evidence type="ECO:0000259" key="5">
    <source>
        <dbReference type="Pfam" id="PF01850"/>
    </source>
</evidence>
<feature type="domain" description="PIN" evidence="5">
    <location>
        <begin position="40"/>
        <end position="146"/>
    </location>
</feature>
<dbReference type="SUPFAM" id="SSF88723">
    <property type="entry name" value="PIN domain-like"/>
    <property type="match status" value="1"/>
</dbReference>
<keyword evidence="7" id="KW-1185">Reference proteome</keyword>
<evidence type="ECO:0000313" key="7">
    <source>
        <dbReference type="Proteomes" id="UP000674234"/>
    </source>
</evidence>
<dbReference type="Pfam" id="PF01850">
    <property type="entry name" value="PIN"/>
    <property type="match status" value="1"/>
</dbReference>
<dbReference type="Gene3D" id="3.40.50.1010">
    <property type="entry name" value="5'-nuclease"/>
    <property type="match status" value="1"/>
</dbReference>
<comment type="caution">
    <text evidence="6">The sequence shown here is derived from an EMBL/GenBank/DDBJ whole genome shotgun (WGS) entry which is preliminary data.</text>
</comment>
<dbReference type="GO" id="GO:0046872">
    <property type="term" value="F:metal ion binding"/>
    <property type="evidence" value="ECO:0007669"/>
    <property type="project" value="UniProtKB-KW"/>
</dbReference>
<dbReference type="GO" id="GO:0004518">
    <property type="term" value="F:nuclease activity"/>
    <property type="evidence" value="ECO:0007669"/>
    <property type="project" value="UniProtKB-KW"/>
</dbReference>
<accession>A0A940WBY0</accession>
<organism evidence="6 7">
    <name type="scientific">Microbispora oryzae</name>
    <dbReference type="NCBI Taxonomy" id="2806554"/>
    <lineage>
        <taxon>Bacteria</taxon>
        <taxon>Bacillati</taxon>
        <taxon>Actinomycetota</taxon>
        <taxon>Actinomycetes</taxon>
        <taxon>Streptosporangiales</taxon>
        <taxon>Streptosporangiaceae</taxon>
        <taxon>Microbispora</taxon>
    </lineage>
</organism>
<dbReference type="InterPro" id="IPR002716">
    <property type="entry name" value="PIN_dom"/>
</dbReference>
<gene>
    <name evidence="6" type="ORF">JOL79_02480</name>
</gene>
<keyword evidence="3" id="KW-0378">Hydrolase</keyword>
<evidence type="ECO:0000256" key="3">
    <source>
        <dbReference type="ARBA" id="ARBA00022801"/>
    </source>
</evidence>
<keyword evidence="4" id="KW-0460">Magnesium</keyword>
<dbReference type="RefSeq" id="WP_210153929.1">
    <property type="nucleotide sequence ID" value="NZ_JAFCNB010000001.1"/>
</dbReference>
<evidence type="ECO:0000256" key="1">
    <source>
        <dbReference type="ARBA" id="ARBA00022722"/>
    </source>
</evidence>
<evidence type="ECO:0000256" key="2">
    <source>
        <dbReference type="ARBA" id="ARBA00022723"/>
    </source>
</evidence>
<keyword evidence="2" id="KW-0479">Metal-binding</keyword>
<protein>
    <submittedName>
        <fullName evidence="6">Type II toxin-antitoxin system VapC family toxin</fullName>
    </submittedName>
</protein>